<reference evidence="2 3" key="1">
    <citation type="submission" date="2016-10" db="EMBL/GenBank/DDBJ databases">
        <authorList>
            <person name="Varghese N."/>
            <person name="Submissions S."/>
        </authorList>
    </citation>
    <scope>NUCLEOTIDE SEQUENCE [LARGE SCALE GENOMIC DNA]</scope>
    <source>
        <strain evidence="2 3">DSM 21822</strain>
    </source>
</reference>
<organism evidence="2 3">
    <name type="scientific">Neomesorhizobium albiziae</name>
    <dbReference type="NCBI Taxonomy" id="335020"/>
    <lineage>
        <taxon>Bacteria</taxon>
        <taxon>Pseudomonadati</taxon>
        <taxon>Pseudomonadota</taxon>
        <taxon>Alphaproteobacteria</taxon>
        <taxon>Hyphomicrobiales</taxon>
        <taxon>Phyllobacteriaceae</taxon>
        <taxon>Neomesorhizobium</taxon>
    </lineage>
</organism>
<keyword evidence="3" id="KW-1185">Reference proteome</keyword>
<proteinExistence type="predicted"/>
<dbReference type="EMBL" id="FOSL01000024">
    <property type="protein sequence ID" value="SFL02621.1"/>
    <property type="molecule type" value="Genomic_DNA"/>
</dbReference>
<evidence type="ECO:0000313" key="2">
    <source>
        <dbReference type="EMBL" id="SFL02621.1"/>
    </source>
</evidence>
<dbReference type="Proteomes" id="UP000323300">
    <property type="component" value="Unassembled WGS sequence"/>
</dbReference>
<dbReference type="OrthoDB" id="3078443at2"/>
<evidence type="ECO:0000259" key="1">
    <source>
        <dbReference type="Pfam" id="PF20093"/>
    </source>
</evidence>
<name>A0A1I4EEM1_9HYPH</name>
<dbReference type="InterPro" id="IPR045506">
    <property type="entry name" value="DUF6484"/>
</dbReference>
<sequence length="141" mass="15258">MTKLLNRIDGVVIGVFLGFDGERPLVVFPGNPRDVALPARSLAGLAPEMIGAEVALLFEGGDPECPLIVGRVVGREPPDRQPEVRRDGETLKIMAKQRIELRCGKATIIMEKDGRITIRGSYLTSHASATNRIRGGSVNLN</sequence>
<protein>
    <recommendedName>
        <fullName evidence="1">DUF6484 domain-containing protein</fullName>
    </recommendedName>
</protein>
<gene>
    <name evidence="2" type="ORF">SAMN04488498_12442</name>
</gene>
<evidence type="ECO:0000313" key="3">
    <source>
        <dbReference type="Proteomes" id="UP000323300"/>
    </source>
</evidence>
<accession>A0A1I4EEM1</accession>
<dbReference type="RefSeq" id="WP_149763107.1">
    <property type="nucleotide sequence ID" value="NZ_BSPE01000021.1"/>
</dbReference>
<feature type="domain" description="DUF6484" evidence="1">
    <location>
        <begin position="13"/>
        <end position="72"/>
    </location>
</feature>
<dbReference type="Pfam" id="PF20093">
    <property type="entry name" value="DUF6484"/>
    <property type="match status" value="1"/>
</dbReference>
<dbReference type="AlphaFoldDB" id="A0A1I4EEM1"/>